<protein>
    <submittedName>
        <fullName evidence="2">YibE/F family protein</fullName>
    </submittedName>
</protein>
<reference evidence="2 3" key="1">
    <citation type="submission" date="2024-11" db="EMBL/GenBank/DDBJ databases">
        <authorList>
            <person name="Heng Y.C."/>
            <person name="Lim A.C.H."/>
            <person name="Lee J.K.Y."/>
            <person name="Kittelmann S."/>
        </authorList>
    </citation>
    <scope>NUCLEOTIDE SEQUENCE [LARGE SCALE GENOMIC DNA]</scope>
    <source>
        <strain evidence="2 3">WILCCON 0269</strain>
    </source>
</reference>
<dbReference type="InterPro" id="IPR012507">
    <property type="entry name" value="YibE_F"/>
</dbReference>
<feature type="transmembrane region" description="Helical" evidence="1">
    <location>
        <begin position="156"/>
        <end position="175"/>
    </location>
</feature>
<feature type="transmembrane region" description="Helical" evidence="1">
    <location>
        <begin position="316"/>
        <end position="334"/>
    </location>
</feature>
<name>A0ABW8SGK7_9CLOT</name>
<dbReference type="PANTHER" id="PTHR41771:SF1">
    <property type="entry name" value="MEMBRANE PROTEIN"/>
    <property type="match status" value="1"/>
</dbReference>
<feature type="transmembrane region" description="Helical" evidence="1">
    <location>
        <begin position="134"/>
        <end position="149"/>
    </location>
</feature>
<comment type="caution">
    <text evidence="2">The sequence shown here is derived from an EMBL/GenBank/DDBJ whole genome shotgun (WGS) entry which is preliminary data.</text>
</comment>
<keyword evidence="3" id="KW-1185">Reference proteome</keyword>
<dbReference type="EMBL" id="JBJHZX010000007">
    <property type="protein sequence ID" value="MFL0195187.1"/>
    <property type="molecule type" value="Genomic_DNA"/>
</dbReference>
<feature type="transmembrane region" description="Helical" evidence="1">
    <location>
        <begin position="354"/>
        <end position="376"/>
    </location>
</feature>
<feature type="transmembrane region" description="Helical" evidence="1">
    <location>
        <begin position="211"/>
        <end position="235"/>
    </location>
</feature>
<organism evidence="2 3">
    <name type="scientific">Candidatus Clostridium eludens</name>
    <dbReference type="NCBI Taxonomy" id="3381663"/>
    <lineage>
        <taxon>Bacteria</taxon>
        <taxon>Bacillati</taxon>
        <taxon>Bacillota</taxon>
        <taxon>Clostridia</taxon>
        <taxon>Eubacteriales</taxon>
        <taxon>Clostridiaceae</taxon>
        <taxon>Clostridium</taxon>
    </lineage>
</organism>
<gene>
    <name evidence="2" type="ORF">ACJDU8_06350</name>
</gene>
<feature type="transmembrane region" description="Helical" evidence="1">
    <location>
        <begin position="255"/>
        <end position="276"/>
    </location>
</feature>
<dbReference type="Proteomes" id="UP001623660">
    <property type="component" value="Unassembled WGS sequence"/>
</dbReference>
<proteinExistence type="predicted"/>
<keyword evidence="1" id="KW-0812">Transmembrane</keyword>
<evidence type="ECO:0000313" key="2">
    <source>
        <dbReference type="EMBL" id="MFL0195187.1"/>
    </source>
</evidence>
<evidence type="ECO:0000256" key="1">
    <source>
        <dbReference type="SAM" id="Phobius"/>
    </source>
</evidence>
<evidence type="ECO:0000313" key="3">
    <source>
        <dbReference type="Proteomes" id="UP001623660"/>
    </source>
</evidence>
<dbReference type="PANTHER" id="PTHR41771">
    <property type="entry name" value="MEMBRANE PROTEIN-RELATED"/>
    <property type="match status" value="1"/>
</dbReference>
<sequence>MVKTSKIFQVLIFLIMILLFGIFLYHFNVSNPVTYNRQNVKSYVRYEKAQVLSVKNNSLKQFKQSKNIYFGTQEAQIKILSGEHKNQVKNVTNYLSDTHNIYLKPNMKIIVDISTAGGAYSVTVYNYYRANTEYIFIFVFFAAICIIGGKKGFRSVLGLIFTLTCIIFLFIPLLYRGYSPILASIIVIIITTCVTLFLLNSWSAKTLSAILGTISGVIIAGIIELIFGYFAHLTGLNLTGVESLNMISNVSGMKVYQLLTAGILIASLGAVMDLSISIASSIQEIYISNPNINKKELFKSGMNVGKDMMGTMANTLILAFTGASLTMLIIIYSYNVSYNQLINMDMVSLEIIQGLTGCMAIIFTVPLVSFISAEIITKFSGKINEKDIL</sequence>
<feature type="transmembrane region" description="Helical" evidence="1">
    <location>
        <begin position="6"/>
        <end position="27"/>
    </location>
</feature>
<dbReference type="Pfam" id="PF07907">
    <property type="entry name" value="YibE_F"/>
    <property type="match status" value="1"/>
</dbReference>
<accession>A0ABW8SGK7</accession>
<keyword evidence="1" id="KW-1133">Transmembrane helix</keyword>
<keyword evidence="1" id="KW-0472">Membrane</keyword>
<dbReference type="RefSeq" id="WP_406791311.1">
    <property type="nucleotide sequence ID" value="NZ_JBJHZX010000007.1"/>
</dbReference>
<feature type="transmembrane region" description="Helical" evidence="1">
    <location>
        <begin position="181"/>
        <end position="199"/>
    </location>
</feature>